<evidence type="ECO:0000313" key="1">
    <source>
        <dbReference type="EMBL" id="SMP10565.1"/>
    </source>
</evidence>
<dbReference type="EMBL" id="FXTX01000008">
    <property type="protein sequence ID" value="SMP10565.1"/>
    <property type="molecule type" value="Genomic_DNA"/>
</dbReference>
<comment type="caution">
    <text evidence="1">The sequence shown here is derived from an EMBL/GenBank/DDBJ whole genome shotgun (WGS) entry which is preliminary data.</text>
</comment>
<accession>A0AA45WL94</accession>
<keyword evidence="2" id="KW-1185">Reference proteome</keyword>
<protein>
    <submittedName>
        <fullName evidence="1">Uncharacterized protein</fullName>
    </submittedName>
</protein>
<sequence length="38" mass="4327">ISVLSLSRLVAYSSLVEISAIKLKRLIKWIDTRNYGYG</sequence>
<proteinExistence type="predicted"/>
<evidence type="ECO:0000313" key="2">
    <source>
        <dbReference type="Proteomes" id="UP001157947"/>
    </source>
</evidence>
<gene>
    <name evidence="1" type="ORF">SAMN06264868_1081</name>
</gene>
<name>A0AA45WL94_9AQUI</name>
<organism evidence="1 2">
    <name type="scientific">Venenivibrio stagnispumantis</name>
    <dbReference type="NCBI Taxonomy" id="407998"/>
    <lineage>
        <taxon>Bacteria</taxon>
        <taxon>Pseudomonadati</taxon>
        <taxon>Aquificota</taxon>
        <taxon>Aquificia</taxon>
        <taxon>Aquificales</taxon>
        <taxon>Hydrogenothermaceae</taxon>
        <taxon>Venenivibrio</taxon>
    </lineage>
</organism>
<dbReference type="Proteomes" id="UP001157947">
    <property type="component" value="Unassembled WGS sequence"/>
</dbReference>
<feature type="non-terminal residue" evidence="1">
    <location>
        <position position="1"/>
    </location>
</feature>
<dbReference type="AlphaFoldDB" id="A0AA45WL94"/>
<reference evidence="1" key="1">
    <citation type="submission" date="2017-05" db="EMBL/GenBank/DDBJ databases">
        <authorList>
            <person name="Varghese N."/>
            <person name="Submissions S."/>
        </authorList>
    </citation>
    <scope>NUCLEOTIDE SEQUENCE</scope>
    <source>
        <strain evidence="1">DSM 18763</strain>
    </source>
</reference>